<keyword evidence="4" id="KW-0560">Oxidoreductase</keyword>
<gene>
    <name evidence="9" type="ORF">PSNMU_V1.4_AUG-EV-PASAV3_0034880</name>
</gene>
<feature type="region of interest" description="Disordered" evidence="6">
    <location>
        <begin position="467"/>
        <end position="494"/>
    </location>
</feature>
<dbReference type="Proteomes" id="UP000291116">
    <property type="component" value="Unassembled WGS sequence"/>
</dbReference>
<evidence type="ECO:0000313" key="10">
    <source>
        <dbReference type="Proteomes" id="UP000291116"/>
    </source>
</evidence>
<evidence type="ECO:0000256" key="7">
    <source>
        <dbReference type="SAM" id="SignalP"/>
    </source>
</evidence>
<dbReference type="PANTHER" id="PTHR10869:SF233">
    <property type="entry name" value="FE2OG DIOXYGENASE DOMAIN-CONTAINING PROTEIN"/>
    <property type="match status" value="1"/>
</dbReference>
<dbReference type="GO" id="GO:0031418">
    <property type="term" value="F:L-ascorbic acid binding"/>
    <property type="evidence" value="ECO:0007669"/>
    <property type="project" value="InterPro"/>
</dbReference>
<evidence type="ECO:0000313" key="9">
    <source>
        <dbReference type="EMBL" id="VEU36718.1"/>
    </source>
</evidence>
<evidence type="ECO:0000256" key="4">
    <source>
        <dbReference type="ARBA" id="ARBA00023002"/>
    </source>
</evidence>
<evidence type="ECO:0000256" key="6">
    <source>
        <dbReference type="SAM" id="MobiDB-lite"/>
    </source>
</evidence>
<evidence type="ECO:0000256" key="5">
    <source>
        <dbReference type="ARBA" id="ARBA00023004"/>
    </source>
</evidence>
<reference evidence="9 10" key="1">
    <citation type="submission" date="2019-01" db="EMBL/GenBank/DDBJ databases">
        <authorList>
            <person name="Ferrante I. M."/>
        </authorList>
    </citation>
    <scope>NUCLEOTIDE SEQUENCE [LARGE SCALE GENOMIC DNA]</scope>
    <source>
        <strain evidence="9 10">B856</strain>
    </source>
</reference>
<evidence type="ECO:0000256" key="3">
    <source>
        <dbReference type="ARBA" id="ARBA00022964"/>
    </source>
</evidence>
<dbReference type="InterPro" id="IPR006620">
    <property type="entry name" value="Pro_4_hyd_alph"/>
</dbReference>
<name>A0A448Z3W3_9STRA</name>
<sequence length="506" mass="58093">MTQTLPRFPSLSILLLLPLLAAAQAIVEDEDPFVSTCTNRFERDVLCNSINDRIDWTMKLQRKDLTYCPASCRTCKNYDYFDSNAADVFGRGFYSHDMNGTMYYNDGDGHRLKIHYDNYGNLYDEDRNPIHDQDGNWIFDPSLMHPTTPYEMQTFYESVHCARDFGRIQNIWKTGDNDRMYERILRDFSQYSPTVLSRPEDSDYASSRTAKDNPDVGVGPWLIQLENFLTEEECDEMIAQTKIAIEGDDTTWAGIANDTEATQMGGVCQSTQAWCDPDHCMNQEILQESWSKIEDLVDIPFATHAEPVHFIQYVPGQKYGSHTDAIPDEYDSMYGPRLFTILFYLNDVDDGNGGQTCFPKIERAYPDASNSTVFQEPICVQPKKGRAVIWPNILNEIPDDRVEIPDDRTWHEAHGITEGYKFASTVWYHLRNFSYAEDIGCTNIYTDGGDYIEYGYDYDDFDDDGYAYEGEGGDSYDEEDEDSNSFVTSNYVGHDDEFDELPVAYT</sequence>
<protein>
    <recommendedName>
        <fullName evidence="8">Fe2OG dioxygenase domain-containing protein</fullName>
    </recommendedName>
</protein>
<keyword evidence="2" id="KW-0479">Metal-binding</keyword>
<keyword evidence="10" id="KW-1185">Reference proteome</keyword>
<dbReference type="InterPro" id="IPR005123">
    <property type="entry name" value="Oxoglu/Fe-dep_dioxygenase_dom"/>
</dbReference>
<proteinExistence type="predicted"/>
<dbReference type="AlphaFoldDB" id="A0A448Z3W3"/>
<dbReference type="InterPro" id="IPR045054">
    <property type="entry name" value="P4HA-like"/>
</dbReference>
<dbReference type="OrthoDB" id="201870at2759"/>
<keyword evidence="3" id="KW-0223">Dioxygenase</keyword>
<accession>A0A448Z3W3</accession>
<dbReference type="Gene3D" id="2.60.120.620">
    <property type="entry name" value="q2cbj1_9rhob like domain"/>
    <property type="match status" value="1"/>
</dbReference>
<dbReference type="SUPFAM" id="SSF51197">
    <property type="entry name" value="Clavaminate synthase-like"/>
    <property type="match status" value="1"/>
</dbReference>
<feature type="signal peptide" evidence="7">
    <location>
        <begin position="1"/>
        <end position="25"/>
    </location>
</feature>
<evidence type="ECO:0000256" key="1">
    <source>
        <dbReference type="ARBA" id="ARBA00001961"/>
    </source>
</evidence>
<dbReference type="InterPro" id="IPR044862">
    <property type="entry name" value="Pro_4_hyd_alph_FE2OG_OXY"/>
</dbReference>
<feature type="compositionally biased region" description="Acidic residues" evidence="6">
    <location>
        <begin position="467"/>
        <end position="483"/>
    </location>
</feature>
<evidence type="ECO:0000259" key="8">
    <source>
        <dbReference type="PROSITE" id="PS51471"/>
    </source>
</evidence>
<dbReference type="PROSITE" id="PS51471">
    <property type="entry name" value="FE2OG_OXY"/>
    <property type="match status" value="1"/>
</dbReference>
<dbReference type="GO" id="GO:0005783">
    <property type="term" value="C:endoplasmic reticulum"/>
    <property type="evidence" value="ECO:0007669"/>
    <property type="project" value="TreeGrafter"/>
</dbReference>
<dbReference type="SMART" id="SM00702">
    <property type="entry name" value="P4Hc"/>
    <property type="match status" value="1"/>
</dbReference>
<feature type="domain" description="Fe2OG dioxygenase" evidence="8">
    <location>
        <begin position="304"/>
        <end position="430"/>
    </location>
</feature>
<dbReference type="PANTHER" id="PTHR10869">
    <property type="entry name" value="PROLYL 4-HYDROXYLASE ALPHA SUBUNIT"/>
    <property type="match status" value="1"/>
</dbReference>
<dbReference type="GO" id="GO:0004656">
    <property type="term" value="F:procollagen-proline 4-dioxygenase activity"/>
    <property type="evidence" value="ECO:0007669"/>
    <property type="project" value="TreeGrafter"/>
</dbReference>
<keyword evidence="7" id="KW-0732">Signal</keyword>
<keyword evidence="5" id="KW-0408">Iron</keyword>
<evidence type="ECO:0000256" key="2">
    <source>
        <dbReference type="ARBA" id="ARBA00022723"/>
    </source>
</evidence>
<feature type="chain" id="PRO_5019221697" description="Fe2OG dioxygenase domain-containing protein" evidence="7">
    <location>
        <begin position="26"/>
        <end position="506"/>
    </location>
</feature>
<dbReference type="GO" id="GO:0005506">
    <property type="term" value="F:iron ion binding"/>
    <property type="evidence" value="ECO:0007669"/>
    <property type="project" value="InterPro"/>
</dbReference>
<comment type="cofactor">
    <cofactor evidence="1">
        <name>L-ascorbate</name>
        <dbReference type="ChEBI" id="CHEBI:38290"/>
    </cofactor>
</comment>
<dbReference type="Pfam" id="PF13640">
    <property type="entry name" value="2OG-FeII_Oxy_3"/>
    <property type="match status" value="1"/>
</dbReference>
<dbReference type="EMBL" id="CAACVS010000101">
    <property type="protein sequence ID" value="VEU36718.1"/>
    <property type="molecule type" value="Genomic_DNA"/>
</dbReference>
<organism evidence="9 10">
    <name type="scientific">Pseudo-nitzschia multistriata</name>
    <dbReference type="NCBI Taxonomy" id="183589"/>
    <lineage>
        <taxon>Eukaryota</taxon>
        <taxon>Sar</taxon>
        <taxon>Stramenopiles</taxon>
        <taxon>Ochrophyta</taxon>
        <taxon>Bacillariophyta</taxon>
        <taxon>Bacillariophyceae</taxon>
        <taxon>Bacillariophycidae</taxon>
        <taxon>Bacillariales</taxon>
        <taxon>Bacillariaceae</taxon>
        <taxon>Pseudo-nitzschia</taxon>
    </lineage>
</organism>